<keyword evidence="2" id="KW-0812">Transmembrane</keyword>
<keyword evidence="5" id="KW-1185">Reference proteome</keyword>
<reference evidence="4 5" key="1">
    <citation type="submission" date="2020-08" db="EMBL/GenBank/DDBJ databases">
        <title>Sequencing the genomes of 1000 actinobacteria strains.</title>
        <authorList>
            <person name="Klenk H.-P."/>
        </authorList>
    </citation>
    <scope>NUCLEOTIDE SEQUENCE [LARGE SCALE GENOMIC DNA]</scope>
    <source>
        <strain evidence="4 5">DSM 20419</strain>
    </source>
</reference>
<evidence type="ECO:0000256" key="2">
    <source>
        <dbReference type="SAM" id="Phobius"/>
    </source>
</evidence>
<dbReference type="InterPro" id="IPR010090">
    <property type="entry name" value="Phage_tape_meas"/>
</dbReference>
<sequence>MGKSVLVTLGMNNAGYLAGAKSAHQATLDLESAQAALGDRLMTQEQAMNQLGGVLTGFGAVFTGFVTASVVAASQFETAMSSVQSATMAPVEQMGVLRDAALEAGQATSFTATEAAGGIEELGKAGLATADILGGGLSGALDLAAAGQLSVADAAEQTATTLSQFKLAGDEATHVADLLAAGAGKAQGGVADLGQALNQSGLVASQMGLSVEETVGSLTAFAGAGLLGSDAGTSFRTMLMRLTNPTGEAAAKLEELGIKTRDSQGEFIGMAGLAGQLQGSMEGLTPAARDAAMAIIFGQDAIRAANVLYAEGEDGINDWITKVDDSGYAAEVAAARLDNLGGDVEELGGAWETAMIRIGSGAQGPLREVVQAITEVVNAVGDADPVMQGLIFTSAALAGGILLVGGAGLLIIPQIAATQAALVSLGVTATTVKAAVAAVFTNPVTWGILAAASAVAIFATNLSDAQLSADEMSAAMKNSTGNMDLFEAASKRSKGVFGDLLEFISGADVDMGKGVEQLKDLPGTLDAISAAQGNVDWGTAEMRGASMVLKDLGAEFANLDPEAGAEMFQGMAEEAGLSRDQLVTLLDTMPAYRDALLEQSAGLGLVDGALDTHQEKLNLVDFAMQDGAEVVADYSEALTGQATNAEDAAGAIAGLAEELSNYNSILYDSLNAEMDYYASVEQAKEGLEGLNEKLEEGQTLVDGMTGELNLQSEAGREAMQSLMDVGQSTRDYAADLWETTGSAEEMQTALQNGWNEVYNLGVQMGLSEEQAKAYADQLVGVPDEVATQIYNTAAEAAAGVDGYNHLLGQIPDSVMTRISSDTVGAQATIDTFINANNGRTITIYTNSESGTQEIRSSNGMTGKAGGGEIIAPGPKGVDSKPFMLAHGEHVWTANEVDMVGGQPAMYRMRELARQGAFRGLANGGDPYGDWSQVASQSNVSYSSPSYAQSAYTDARQMHASMNVQDGNQLFDVRDMFDEFKRFLREEAEASSWR</sequence>
<keyword evidence="2" id="KW-1133">Transmembrane helix</keyword>
<organism evidence="4 5">
    <name type="scientific">Pseudoclavibacter helvolus</name>
    <dbReference type="NCBI Taxonomy" id="255205"/>
    <lineage>
        <taxon>Bacteria</taxon>
        <taxon>Bacillati</taxon>
        <taxon>Actinomycetota</taxon>
        <taxon>Actinomycetes</taxon>
        <taxon>Micrococcales</taxon>
        <taxon>Microbacteriaceae</taxon>
        <taxon>Pseudoclavibacter</taxon>
    </lineage>
</organism>
<evidence type="ECO:0000313" key="4">
    <source>
        <dbReference type="EMBL" id="MBB2956783.1"/>
    </source>
</evidence>
<keyword evidence="2" id="KW-0472">Membrane</keyword>
<name>A0A7W4ULW2_9MICO</name>
<feature type="transmembrane region" description="Helical" evidence="2">
    <location>
        <begin position="390"/>
        <end position="413"/>
    </location>
</feature>
<gene>
    <name evidence="4" type="ORF">FHX72_000895</name>
</gene>
<proteinExistence type="predicted"/>
<dbReference type="NCBIfam" id="TIGR01760">
    <property type="entry name" value="tape_meas_TP901"/>
    <property type="match status" value="1"/>
</dbReference>
<comment type="caution">
    <text evidence="4">The sequence shown here is derived from an EMBL/GenBank/DDBJ whole genome shotgun (WGS) entry which is preliminary data.</text>
</comment>
<protein>
    <submittedName>
        <fullName evidence="4">TP901 family phage tail tape measure protein</fullName>
    </submittedName>
</protein>
<dbReference type="AlphaFoldDB" id="A0A7W4ULW2"/>
<dbReference type="PANTHER" id="PTHR37813:SF1">
    <property type="entry name" value="FELS-2 PROPHAGE PROTEIN"/>
    <property type="match status" value="1"/>
</dbReference>
<feature type="transmembrane region" description="Helical" evidence="2">
    <location>
        <begin position="446"/>
        <end position="463"/>
    </location>
</feature>
<accession>A0A7W4ULW2</accession>
<dbReference type="Proteomes" id="UP000545286">
    <property type="component" value="Unassembled WGS sequence"/>
</dbReference>
<evidence type="ECO:0000313" key="5">
    <source>
        <dbReference type="Proteomes" id="UP000545286"/>
    </source>
</evidence>
<evidence type="ECO:0000259" key="3">
    <source>
        <dbReference type="Pfam" id="PF10145"/>
    </source>
</evidence>
<dbReference type="RefSeq" id="WP_183623204.1">
    <property type="nucleotide sequence ID" value="NZ_JACHWJ010000001.1"/>
</dbReference>
<feature type="domain" description="Phage tail tape measure protein" evidence="3">
    <location>
        <begin position="98"/>
        <end position="298"/>
    </location>
</feature>
<evidence type="ECO:0000256" key="1">
    <source>
        <dbReference type="ARBA" id="ARBA00022612"/>
    </source>
</evidence>
<dbReference type="EMBL" id="JACHWJ010000001">
    <property type="protein sequence ID" value="MBB2956783.1"/>
    <property type="molecule type" value="Genomic_DNA"/>
</dbReference>
<dbReference type="PANTHER" id="PTHR37813">
    <property type="entry name" value="FELS-2 PROPHAGE PROTEIN"/>
    <property type="match status" value="1"/>
</dbReference>
<dbReference type="Pfam" id="PF10145">
    <property type="entry name" value="PhageMin_Tail"/>
    <property type="match status" value="1"/>
</dbReference>
<keyword evidence="1" id="KW-1188">Viral release from host cell</keyword>